<evidence type="ECO:0000313" key="2">
    <source>
        <dbReference type="EMBL" id="EGT50841.1"/>
    </source>
</evidence>
<organism evidence="3">
    <name type="scientific">Caenorhabditis brenneri</name>
    <name type="common">Nematode worm</name>
    <dbReference type="NCBI Taxonomy" id="135651"/>
    <lineage>
        <taxon>Eukaryota</taxon>
        <taxon>Metazoa</taxon>
        <taxon>Ecdysozoa</taxon>
        <taxon>Nematoda</taxon>
        <taxon>Chromadorea</taxon>
        <taxon>Rhabditida</taxon>
        <taxon>Rhabditina</taxon>
        <taxon>Rhabditomorpha</taxon>
        <taxon>Rhabditoidea</taxon>
        <taxon>Rhabditidae</taxon>
        <taxon>Peloderinae</taxon>
        <taxon>Caenorhabditis</taxon>
    </lineage>
</organism>
<reference evidence="3" key="1">
    <citation type="submission" date="2011-07" db="EMBL/GenBank/DDBJ databases">
        <authorList>
            <consortium name="Caenorhabditis brenneri Sequencing and Analysis Consortium"/>
            <person name="Wilson R.K."/>
        </authorList>
    </citation>
    <scope>NUCLEOTIDE SEQUENCE [LARGE SCALE GENOMIC DNA]</scope>
    <source>
        <strain evidence="3">PB2801</strain>
    </source>
</reference>
<dbReference type="Pfam" id="PF07735">
    <property type="entry name" value="FBA_2"/>
    <property type="match status" value="1"/>
</dbReference>
<dbReference type="Proteomes" id="UP000008068">
    <property type="component" value="Unassembled WGS sequence"/>
</dbReference>
<gene>
    <name evidence="2" type="ORF">CAEBREN_10687</name>
</gene>
<evidence type="ECO:0000313" key="3">
    <source>
        <dbReference type="Proteomes" id="UP000008068"/>
    </source>
</evidence>
<dbReference type="PROSITE" id="PS50181">
    <property type="entry name" value="FBOX"/>
    <property type="match status" value="1"/>
</dbReference>
<dbReference type="HOGENOM" id="CLU_028840_6_2_1"/>
<dbReference type="AlphaFoldDB" id="G0N2C8"/>
<dbReference type="Pfam" id="PF00646">
    <property type="entry name" value="F-box"/>
    <property type="match status" value="1"/>
</dbReference>
<dbReference type="InterPro" id="IPR001810">
    <property type="entry name" value="F-box_dom"/>
</dbReference>
<proteinExistence type="predicted"/>
<accession>G0N2C8</accession>
<sequence length="349" mass="40733">MGLLYSKPLEIAINSLSSFFNLDWSTEWSPTPQTFPLFRLPLLAWLEVFRTLDPIELFILSQSSKRVANCVHIVGSKKWKLTVYVGSKCIIINGKYKLFIIETTQKPSRRYDKEVGAFFIKYEDIGNSKRELQDVLAQLQTAFRCPVTTFYYNNVKKKNQRWFPVLKYIIQNQIQPLESLNIEGTVKNKHLDWALQNVRVTRIISIRLFGMLKFTGNFQPICERFSFFSTGTLRLDLMMLKSCKLIELKISRLTMGALNFFMKEWKAGSFPNLRYILIQSGRFNWRDHILGFDRYDMEELGVSRRLVIDKNLSIESTGGVDIHADNGRKATMQMSTGSPDWFRLIVWED</sequence>
<keyword evidence="3" id="KW-1185">Reference proteome</keyword>
<dbReference type="InParanoid" id="G0N2C8"/>
<dbReference type="PANTHER" id="PTHR21503:SF52">
    <property type="entry name" value="F-BOX DOMAIN-CONTAINING PROTEIN"/>
    <property type="match status" value="1"/>
</dbReference>
<dbReference type="InterPro" id="IPR012885">
    <property type="entry name" value="F-box_Sdz-33"/>
</dbReference>
<feature type="domain" description="F-box" evidence="1">
    <location>
        <begin position="34"/>
        <end position="82"/>
    </location>
</feature>
<dbReference type="EMBL" id="GL379830">
    <property type="protein sequence ID" value="EGT50841.1"/>
    <property type="molecule type" value="Genomic_DNA"/>
</dbReference>
<dbReference type="PANTHER" id="PTHR21503">
    <property type="entry name" value="F-BOX-CONTAINING HYPOTHETICAL PROTEIN C.ELEGANS"/>
    <property type="match status" value="1"/>
</dbReference>
<protein>
    <recommendedName>
        <fullName evidence="1">F-box domain-containing protein</fullName>
    </recommendedName>
</protein>
<name>G0N2C8_CAEBE</name>
<evidence type="ECO:0000259" key="1">
    <source>
        <dbReference type="PROSITE" id="PS50181"/>
    </source>
</evidence>